<reference evidence="2" key="1">
    <citation type="submission" date="2019-08" db="EMBL/GenBank/DDBJ databases">
        <authorList>
            <person name="Kucharzyk K."/>
            <person name="Murdoch R.W."/>
            <person name="Higgins S."/>
            <person name="Loffler F."/>
        </authorList>
    </citation>
    <scope>NUCLEOTIDE SEQUENCE</scope>
</reference>
<name>A0A645FF68_9ZZZZ</name>
<proteinExistence type="predicted"/>
<accession>A0A645FF68</accession>
<evidence type="ECO:0000313" key="2">
    <source>
        <dbReference type="EMBL" id="MPN13045.1"/>
    </source>
</evidence>
<dbReference type="InterPro" id="IPR011256">
    <property type="entry name" value="Reg_factor_effector_dom_sf"/>
</dbReference>
<dbReference type="Gene3D" id="3.20.80.10">
    <property type="entry name" value="Regulatory factor, effector binding domain"/>
    <property type="match status" value="1"/>
</dbReference>
<dbReference type="AlphaFoldDB" id="A0A645FF68"/>
<dbReference type="EMBL" id="VSSQ01059495">
    <property type="protein sequence ID" value="MPN13045.1"/>
    <property type="molecule type" value="Genomic_DNA"/>
</dbReference>
<comment type="caution">
    <text evidence="2">The sequence shown here is derived from an EMBL/GenBank/DDBJ whole genome shotgun (WGS) entry which is preliminary data.</text>
</comment>
<feature type="domain" description="GyrI-like small molecule binding" evidence="1">
    <location>
        <begin position="3"/>
        <end position="69"/>
    </location>
</feature>
<evidence type="ECO:0000259" key="1">
    <source>
        <dbReference type="Pfam" id="PF06445"/>
    </source>
</evidence>
<protein>
    <recommendedName>
        <fullName evidence="1">GyrI-like small molecule binding domain-containing protein</fullName>
    </recommendedName>
</protein>
<sequence length="71" mass="8220">MCEYIVPPCTFAVFANQGPMPQSIQDLEKRVLTEWMPTSGYEFAECINIEVYLDESTDNGKFEVWLPVRNK</sequence>
<organism evidence="2">
    <name type="scientific">bioreactor metagenome</name>
    <dbReference type="NCBI Taxonomy" id="1076179"/>
    <lineage>
        <taxon>unclassified sequences</taxon>
        <taxon>metagenomes</taxon>
        <taxon>ecological metagenomes</taxon>
    </lineage>
</organism>
<dbReference type="InterPro" id="IPR029442">
    <property type="entry name" value="GyrI-like"/>
</dbReference>
<dbReference type="Pfam" id="PF06445">
    <property type="entry name" value="GyrI-like"/>
    <property type="match status" value="1"/>
</dbReference>
<gene>
    <name evidence="2" type="ORF">SDC9_160365</name>
</gene>
<dbReference type="SUPFAM" id="SSF55136">
    <property type="entry name" value="Probable bacterial effector-binding domain"/>
    <property type="match status" value="1"/>
</dbReference>